<dbReference type="EMBL" id="WNTK01005624">
    <property type="protein sequence ID" value="KAG9463882.1"/>
    <property type="molecule type" value="Genomic_DNA"/>
</dbReference>
<sequence>MIEIGNTNSRWCVKSDIRETSYGGGLSPKVLQDGGSPETGRSYILAGRISRDWSLLRNGRGSLQRLVIVT</sequence>
<evidence type="ECO:0000313" key="2">
    <source>
        <dbReference type="Proteomes" id="UP000770717"/>
    </source>
</evidence>
<name>A0A8J6C5K9_ELECQ</name>
<comment type="caution">
    <text evidence="1">The sequence shown here is derived from an EMBL/GenBank/DDBJ whole genome shotgun (WGS) entry which is preliminary data.</text>
</comment>
<evidence type="ECO:0000313" key="1">
    <source>
        <dbReference type="EMBL" id="KAG9463882.1"/>
    </source>
</evidence>
<dbReference type="AlphaFoldDB" id="A0A8J6C5K9"/>
<proteinExistence type="predicted"/>
<reference evidence="1" key="1">
    <citation type="thesis" date="2020" institute="ProQuest LLC" country="789 East Eisenhower Parkway, Ann Arbor, MI, USA">
        <title>Comparative Genomics and Chromosome Evolution.</title>
        <authorList>
            <person name="Mudd A.B."/>
        </authorList>
    </citation>
    <scope>NUCLEOTIDE SEQUENCE</scope>
    <source>
        <strain evidence="1">HN-11 Male</strain>
        <tissue evidence="1">Kidney and liver</tissue>
    </source>
</reference>
<accession>A0A8J6C5K9</accession>
<protein>
    <submittedName>
        <fullName evidence="1">Uncharacterized protein</fullName>
    </submittedName>
</protein>
<dbReference type="Proteomes" id="UP000770717">
    <property type="component" value="Unassembled WGS sequence"/>
</dbReference>
<gene>
    <name evidence="1" type="ORF">GDO78_020869</name>
</gene>
<organism evidence="1 2">
    <name type="scientific">Eleutherodactylus coqui</name>
    <name type="common">Puerto Rican coqui</name>
    <dbReference type="NCBI Taxonomy" id="57060"/>
    <lineage>
        <taxon>Eukaryota</taxon>
        <taxon>Metazoa</taxon>
        <taxon>Chordata</taxon>
        <taxon>Craniata</taxon>
        <taxon>Vertebrata</taxon>
        <taxon>Euteleostomi</taxon>
        <taxon>Amphibia</taxon>
        <taxon>Batrachia</taxon>
        <taxon>Anura</taxon>
        <taxon>Neobatrachia</taxon>
        <taxon>Hyloidea</taxon>
        <taxon>Eleutherodactylidae</taxon>
        <taxon>Eleutherodactylinae</taxon>
        <taxon>Eleutherodactylus</taxon>
        <taxon>Eleutherodactylus</taxon>
    </lineage>
</organism>
<keyword evidence="2" id="KW-1185">Reference proteome</keyword>